<dbReference type="Proteomes" id="UP000237000">
    <property type="component" value="Unassembled WGS sequence"/>
</dbReference>
<name>A0A2P5G005_TREOI</name>
<protein>
    <submittedName>
        <fullName evidence="1">Uncharacterized protein</fullName>
    </submittedName>
</protein>
<dbReference type="EMBL" id="JXTC01000002">
    <property type="protein sequence ID" value="POO03388.1"/>
    <property type="molecule type" value="Genomic_DNA"/>
</dbReference>
<feature type="non-terminal residue" evidence="1">
    <location>
        <position position="1"/>
    </location>
</feature>
<evidence type="ECO:0000313" key="1">
    <source>
        <dbReference type="EMBL" id="POO03388.1"/>
    </source>
</evidence>
<comment type="caution">
    <text evidence="1">The sequence shown here is derived from an EMBL/GenBank/DDBJ whole genome shotgun (WGS) entry which is preliminary data.</text>
</comment>
<organism evidence="1 2">
    <name type="scientific">Trema orientale</name>
    <name type="common">Charcoal tree</name>
    <name type="synonym">Celtis orientalis</name>
    <dbReference type="NCBI Taxonomy" id="63057"/>
    <lineage>
        <taxon>Eukaryota</taxon>
        <taxon>Viridiplantae</taxon>
        <taxon>Streptophyta</taxon>
        <taxon>Embryophyta</taxon>
        <taxon>Tracheophyta</taxon>
        <taxon>Spermatophyta</taxon>
        <taxon>Magnoliopsida</taxon>
        <taxon>eudicotyledons</taxon>
        <taxon>Gunneridae</taxon>
        <taxon>Pentapetalae</taxon>
        <taxon>rosids</taxon>
        <taxon>fabids</taxon>
        <taxon>Rosales</taxon>
        <taxon>Cannabaceae</taxon>
        <taxon>Trema</taxon>
    </lineage>
</organism>
<accession>A0A2P5G005</accession>
<reference evidence="2" key="1">
    <citation type="submission" date="2016-06" db="EMBL/GenBank/DDBJ databases">
        <title>Parallel loss of symbiosis genes in relatives of nitrogen-fixing non-legume Parasponia.</title>
        <authorList>
            <person name="Van Velzen R."/>
            <person name="Holmer R."/>
            <person name="Bu F."/>
            <person name="Rutten L."/>
            <person name="Van Zeijl A."/>
            <person name="Liu W."/>
            <person name="Santuari L."/>
            <person name="Cao Q."/>
            <person name="Sharma T."/>
            <person name="Shen D."/>
            <person name="Roswanjaya Y."/>
            <person name="Wardhani T."/>
            <person name="Kalhor M.S."/>
            <person name="Jansen J."/>
            <person name="Van den Hoogen J."/>
            <person name="Gungor B."/>
            <person name="Hartog M."/>
            <person name="Hontelez J."/>
            <person name="Verver J."/>
            <person name="Yang W.-C."/>
            <person name="Schijlen E."/>
            <person name="Repin R."/>
            <person name="Schilthuizen M."/>
            <person name="Schranz E."/>
            <person name="Heidstra R."/>
            <person name="Miyata K."/>
            <person name="Fedorova E."/>
            <person name="Kohlen W."/>
            <person name="Bisseling T."/>
            <person name="Smit S."/>
            <person name="Geurts R."/>
        </authorList>
    </citation>
    <scope>NUCLEOTIDE SEQUENCE [LARGE SCALE GENOMIC DNA]</scope>
    <source>
        <strain evidence="2">cv. RG33-2</strain>
    </source>
</reference>
<keyword evidence="2" id="KW-1185">Reference proteome</keyword>
<dbReference type="InParanoid" id="A0A2P5G005"/>
<dbReference type="AlphaFoldDB" id="A0A2P5G005"/>
<proteinExistence type="predicted"/>
<gene>
    <name evidence="1" type="ORF">TorRG33x02_005930</name>
</gene>
<sequence length="100" mass="12131">RNTNKREHSNGKHWKRISWNCIPPNIRWKLIPFHCFLGRLVRSFHSIGMENPFEWVFVSTTLNFPFKWSFGMNVCLNNLVFPFKWFISHINYLNRFLCLG</sequence>
<evidence type="ECO:0000313" key="2">
    <source>
        <dbReference type="Proteomes" id="UP000237000"/>
    </source>
</evidence>